<evidence type="ECO:0000313" key="3">
    <source>
        <dbReference type="Proteomes" id="UP000737171"/>
    </source>
</evidence>
<sequence>MPDALNPSLLQRLMRPRRARREPDPADMGTAFGLEYILDHPAQSSDDDGTALDKAAPWWQRWVGARTAR</sequence>
<gene>
    <name evidence="2" type="ORF">HLB44_21435</name>
</gene>
<dbReference type="Proteomes" id="UP000737171">
    <property type="component" value="Unassembled WGS sequence"/>
</dbReference>
<keyword evidence="3" id="KW-1185">Reference proteome</keyword>
<dbReference type="EMBL" id="JABRWJ010000006">
    <property type="protein sequence ID" value="NRF69570.1"/>
    <property type="molecule type" value="Genomic_DNA"/>
</dbReference>
<name>A0ABX2ELM2_9BURK</name>
<organism evidence="2 3">
    <name type="scientific">Pseudaquabacterium terrae</name>
    <dbReference type="NCBI Taxonomy" id="2732868"/>
    <lineage>
        <taxon>Bacteria</taxon>
        <taxon>Pseudomonadati</taxon>
        <taxon>Pseudomonadota</taxon>
        <taxon>Betaproteobacteria</taxon>
        <taxon>Burkholderiales</taxon>
        <taxon>Sphaerotilaceae</taxon>
        <taxon>Pseudaquabacterium</taxon>
    </lineage>
</organism>
<reference evidence="2 3" key="1">
    <citation type="submission" date="2020-05" db="EMBL/GenBank/DDBJ databases">
        <title>Aquincola sp. isolate from soil.</title>
        <authorList>
            <person name="Han J."/>
            <person name="Kim D.-U."/>
        </authorList>
    </citation>
    <scope>NUCLEOTIDE SEQUENCE [LARGE SCALE GENOMIC DNA]</scope>
    <source>
        <strain evidence="2 3">S2</strain>
    </source>
</reference>
<accession>A0ABX2ELM2</accession>
<evidence type="ECO:0000256" key="1">
    <source>
        <dbReference type="SAM" id="MobiDB-lite"/>
    </source>
</evidence>
<evidence type="ECO:0000313" key="2">
    <source>
        <dbReference type="EMBL" id="NRF69570.1"/>
    </source>
</evidence>
<dbReference type="RefSeq" id="WP_173126688.1">
    <property type="nucleotide sequence ID" value="NZ_JABRWJ010000006.1"/>
</dbReference>
<comment type="caution">
    <text evidence="2">The sequence shown here is derived from an EMBL/GenBank/DDBJ whole genome shotgun (WGS) entry which is preliminary data.</text>
</comment>
<protein>
    <submittedName>
        <fullName evidence="2">Uncharacterized protein</fullName>
    </submittedName>
</protein>
<proteinExistence type="predicted"/>
<feature type="region of interest" description="Disordered" evidence="1">
    <location>
        <begin position="1"/>
        <end position="26"/>
    </location>
</feature>